<evidence type="ECO:0008006" key="4">
    <source>
        <dbReference type="Google" id="ProtNLM"/>
    </source>
</evidence>
<evidence type="ECO:0000313" key="3">
    <source>
        <dbReference type="Proteomes" id="UP000327167"/>
    </source>
</evidence>
<dbReference type="SUPFAM" id="SSF50494">
    <property type="entry name" value="Trypsin-like serine proteases"/>
    <property type="match status" value="1"/>
</dbReference>
<keyword evidence="1" id="KW-0732">Signal</keyword>
<proteinExistence type="predicted"/>
<accession>A0A5E6RKG6</accession>
<dbReference type="EMBL" id="CABVHJ010000004">
    <property type="protein sequence ID" value="VVM67303.1"/>
    <property type="molecule type" value="Genomic_DNA"/>
</dbReference>
<dbReference type="InterPro" id="IPR043504">
    <property type="entry name" value="Peptidase_S1_PA_chymotrypsin"/>
</dbReference>
<dbReference type="Proteomes" id="UP000327167">
    <property type="component" value="Unassembled WGS sequence"/>
</dbReference>
<dbReference type="AlphaFoldDB" id="A0A5E6RKG6"/>
<feature type="chain" id="PRO_5023118769" description="Serine protease" evidence="1">
    <location>
        <begin position="18"/>
        <end position="505"/>
    </location>
</feature>
<reference evidence="2 3" key="1">
    <citation type="submission" date="2019-09" db="EMBL/GenBank/DDBJ databases">
        <authorList>
            <person name="Chandra G."/>
            <person name="Truman W A."/>
        </authorList>
    </citation>
    <scope>NUCLEOTIDE SEQUENCE [LARGE SCALE GENOMIC DNA]</scope>
    <source>
        <strain evidence="2">PS655</strain>
    </source>
</reference>
<dbReference type="Pfam" id="PF13365">
    <property type="entry name" value="Trypsin_2"/>
    <property type="match status" value="1"/>
</dbReference>
<feature type="signal peptide" evidence="1">
    <location>
        <begin position="1"/>
        <end position="17"/>
    </location>
</feature>
<protein>
    <recommendedName>
        <fullName evidence="4">Serine protease</fullName>
    </recommendedName>
</protein>
<organism evidence="2 3">
    <name type="scientific">Pseudomonas fluorescens</name>
    <dbReference type="NCBI Taxonomy" id="294"/>
    <lineage>
        <taxon>Bacteria</taxon>
        <taxon>Pseudomonadati</taxon>
        <taxon>Pseudomonadota</taxon>
        <taxon>Gammaproteobacteria</taxon>
        <taxon>Pseudomonadales</taxon>
        <taxon>Pseudomonadaceae</taxon>
        <taxon>Pseudomonas</taxon>
    </lineage>
</organism>
<dbReference type="RefSeq" id="WP_150649976.1">
    <property type="nucleotide sequence ID" value="NZ_CABVHJ010000004.1"/>
</dbReference>
<gene>
    <name evidence="2" type="ORF">PS655_01627</name>
</gene>
<evidence type="ECO:0000313" key="2">
    <source>
        <dbReference type="EMBL" id="VVM67303.1"/>
    </source>
</evidence>
<dbReference type="Gene3D" id="2.40.10.10">
    <property type="entry name" value="Trypsin-like serine proteases"/>
    <property type="match status" value="2"/>
</dbReference>
<evidence type="ECO:0000256" key="1">
    <source>
        <dbReference type="SAM" id="SignalP"/>
    </source>
</evidence>
<dbReference type="InterPro" id="IPR009003">
    <property type="entry name" value="Peptidase_S1_PA"/>
</dbReference>
<name>A0A5E6RKG6_PSEFL</name>
<sequence length="505" mass="55164" precursor="true">MTNKVRIFFACSTIALALPLTSCTGTTAEAPEAILLSNAGGEFNHWNGVGKIFKDDRPYCSAFLLDTRETGKDANGPAYVMTNAHCTSIRVGTIADIAYQGQMQFNFFHDTLAGAKRYDIDKVNWASLASTDIAILQLGASLDSLLKDGITPLKLAAAAPRNVSQVNLVSAPGTAAGLRLSTCTQEPTHTPLIKYLTIHTDYQKQNCKGIEPGSSGAPVIDAETGQVTGILSGTTYGIPSDDLCFWHGLCGDEKTVSLLPHQASQSFPVDYLTACFANGTFRLDADNCALTPNSNFQLRSNSRAITDIRLHKAPTRTSQPTPKWDINFSMSTEFYRFKTVRDAQACYSPDNYSDRISTTNATVQSEIGREAGLHYLCLIGVNSIDQQTDSRLLGNAQILAARVVTPIPMQLPAPSLTIEPDGDYLFIKYREEADRNLWTQIYTGPADETNCADINPEHYSKVDDGFYTPIQALPLTLCSFTMDRNLSVSEVRTDQLHPTQSRIAE</sequence>